<keyword evidence="8 10" id="KW-1133">Transmembrane helix</keyword>
<name>A0A252AUJ2_9PROT</name>
<evidence type="ECO:0000256" key="1">
    <source>
        <dbReference type="ARBA" id="ARBA00002672"/>
    </source>
</evidence>
<dbReference type="GO" id="GO:0034257">
    <property type="term" value="F:nicotinamide riboside transmembrane transporter activity"/>
    <property type="evidence" value="ECO:0007669"/>
    <property type="project" value="InterPro"/>
</dbReference>
<evidence type="ECO:0000256" key="3">
    <source>
        <dbReference type="ARBA" id="ARBA00006669"/>
    </source>
</evidence>
<feature type="transmembrane region" description="Helical" evidence="10">
    <location>
        <begin position="6"/>
        <end position="39"/>
    </location>
</feature>
<dbReference type="Pfam" id="PF04973">
    <property type="entry name" value="NMN_transporter"/>
    <property type="match status" value="1"/>
</dbReference>
<feature type="transmembrane region" description="Helical" evidence="10">
    <location>
        <begin position="158"/>
        <end position="176"/>
    </location>
</feature>
<evidence type="ECO:0000256" key="2">
    <source>
        <dbReference type="ARBA" id="ARBA00004651"/>
    </source>
</evidence>
<feature type="transmembrane region" description="Helical" evidence="10">
    <location>
        <begin position="85"/>
        <end position="105"/>
    </location>
</feature>
<dbReference type="GO" id="GO:0008483">
    <property type="term" value="F:transaminase activity"/>
    <property type="evidence" value="ECO:0007669"/>
    <property type="project" value="UniProtKB-KW"/>
</dbReference>
<dbReference type="EMBL" id="JOPA01000019">
    <property type="protein sequence ID" value="OUI93953.1"/>
    <property type="molecule type" value="Genomic_DNA"/>
</dbReference>
<protein>
    <recommendedName>
        <fullName evidence="4">Nicotinamide riboside transporter PnuC</fullName>
    </recommendedName>
</protein>
<accession>A0A252AUJ2</accession>
<comment type="subcellular location">
    <subcellularLocation>
        <location evidence="2">Cell membrane</location>
        <topology evidence="2">Multi-pass membrane protein</topology>
    </subcellularLocation>
</comment>
<comment type="function">
    <text evidence="1">Required for nicotinamide riboside transport across the inner membrane.</text>
</comment>
<evidence type="ECO:0000256" key="9">
    <source>
        <dbReference type="ARBA" id="ARBA00023136"/>
    </source>
</evidence>
<dbReference type="PANTHER" id="PTHR36122:SF2">
    <property type="entry name" value="NICOTINAMIDE RIBOSIDE TRANSPORTER PNUC"/>
    <property type="match status" value="1"/>
</dbReference>
<evidence type="ECO:0000256" key="7">
    <source>
        <dbReference type="ARBA" id="ARBA00022692"/>
    </source>
</evidence>
<evidence type="ECO:0000256" key="4">
    <source>
        <dbReference type="ARBA" id="ARBA00017522"/>
    </source>
</evidence>
<evidence type="ECO:0000313" key="12">
    <source>
        <dbReference type="Proteomes" id="UP000194641"/>
    </source>
</evidence>
<keyword evidence="7 10" id="KW-0812">Transmembrane</keyword>
<sequence length="186" mass="20300">MSPLEIAAVLFSAFGVWLTGRRTMLCWPVMVVASVLYGVVFWQARLYADMALQGVFAALSLYGWVRWLRGMAQDGAVTIRPLSAVGVWSGLGAGAVGAVALGVLLRATTDDPMPMLDAALSAYSILGQIWMARRYLACWWVWCAVDVLYTGLFFVRGLYLTAGLYAAFVALAVMGFQQWRKAAARS</sequence>
<comment type="similarity">
    <text evidence="3">Belongs to the nicotinamide ribonucleoside (NR) uptake permease (TC 4.B.1) family.</text>
</comment>
<dbReference type="InterPro" id="IPR006419">
    <property type="entry name" value="NMN_transpt_PnuC"/>
</dbReference>
<comment type="caution">
    <text evidence="11">The sequence shown here is derived from an EMBL/GenBank/DDBJ whole genome shotgun (WGS) entry which is preliminary data.</text>
</comment>
<dbReference type="GO" id="GO:0005886">
    <property type="term" value="C:plasma membrane"/>
    <property type="evidence" value="ECO:0007669"/>
    <property type="project" value="UniProtKB-SubCell"/>
</dbReference>
<dbReference type="NCBIfam" id="TIGR01528">
    <property type="entry name" value="NMN_trans_PnuC"/>
    <property type="match status" value="1"/>
</dbReference>
<evidence type="ECO:0000256" key="8">
    <source>
        <dbReference type="ARBA" id="ARBA00022989"/>
    </source>
</evidence>
<dbReference type="AlphaFoldDB" id="A0A252AUJ2"/>
<dbReference type="Proteomes" id="UP000194641">
    <property type="component" value="Unassembled WGS sequence"/>
</dbReference>
<evidence type="ECO:0000313" key="11">
    <source>
        <dbReference type="EMBL" id="OUI93953.1"/>
    </source>
</evidence>
<evidence type="ECO:0000256" key="10">
    <source>
        <dbReference type="SAM" id="Phobius"/>
    </source>
</evidence>
<keyword evidence="6" id="KW-1003">Cell membrane</keyword>
<evidence type="ECO:0000256" key="6">
    <source>
        <dbReference type="ARBA" id="ARBA00022475"/>
    </source>
</evidence>
<dbReference type="PANTHER" id="PTHR36122">
    <property type="entry name" value="NICOTINAMIDE RIBOSIDE TRANSPORTER PNUC"/>
    <property type="match status" value="1"/>
</dbReference>
<keyword evidence="9 10" id="KW-0472">Membrane</keyword>
<reference evidence="12" key="1">
    <citation type="submission" date="2014-06" db="EMBL/GenBank/DDBJ databases">
        <authorList>
            <person name="Winans N.J."/>
            <person name="Newell P.D."/>
            <person name="Douglas A.E."/>
        </authorList>
    </citation>
    <scope>NUCLEOTIDE SEQUENCE [LARGE SCALE GENOMIC DNA]</scope>
</reference>
<feature type="transmembrane region" description="Helical" evidence="10">
    <location>
        <begin position="46"/>
        <end position="65"/>
    </location>
</feature>
<keyword evidence="11" id="KW-0032">Aminotransferase</keyword>
<keyword evidence="11" id="KW-0808">Transferase</keyword>
<feature type="transmembrane region" description="Helical" evidence="10">
    <location>
        <begin position="135"/>
        <end position="152"/>
    </location>
</feature>
<evidence type="ECO:0000256" key="5">
    <source>
        <dbReference type="ARBA" id="ARBA00022448"/>
    </source>
</evidence>
<organism evidence="11 12">
    <name type="scientific">Acetobacter indonesiensis</name>
    <dbReference type="NCBI Taxonomy" id="104101"/>
    <lineage>
        <taxon>Bacteria</taxon>
        <taxon>Pseudomonadati</taxon>
        <taxon>Pseudomonadota</taxon>
        <taxon>Alphaproteobacteria</taxon>
        <taxon>Acetobacterales</taxon>
        <taxon>Acetobacteraceae</taxon>
        <taxon>Acetobacter</taxon>
    </lineage>
</organism>
<keyword evidence="5" id="KW-0813">Transport</keyword>
<dbReference type="RefSeq" id="WP_086659366.1">
    <property type="nucleotide sequence ID" value="NZ_JBJJWX010000001.1"/>
</dbReference>
<proteinExistence type="inferred from homology"/>
<gene>
    <name evidence="11" type="ORF">HK17_06665</name>
</gene>